<evidence type="ECO:0000313" key="3">
    <source>
        <dbReference type="Proteomes" id="UP000192042"/>
    </source>
</evidence>
<keyword evidence="3" id="KW-1185">Reference proteome</keyword>
<dbReference type="AlphaFoldDB" id="A0A1W1I8T0"/>
<name>A0A1W1I8T0_9BACT</name>
<sequence>MRRLLTISEASEYLGISKLTLYDWVCCRKISFVKVGRLLKFRQEHLDKWIDEHTINQRMG</sequence>
<reference evidence="2 3" key="1">
    <citation type="submission" date="2017-03" db="EMBL/GenBank/DDBJ databases">
        <authorList>
            <person name="Afonso C.L."/>
            <person name="Miller P.J."/>
            <person name="Scott M.A."/>
            <person name="Spackman E."/>
            <person name="Goraichik I."/>
            <person name="Dimitrov K.M."/>
            <person name="Suarez D.L."/>
            <person name="Swayne D.E."/>
        </authorList>
    </citation>
    <scope>NUCLEOTIDE SEQUENCE [LARGE SCALE GENOMIC DNA]</scope>
    <source>
        <strain evidence="2">Genome sequencing of Nitrospira japonica strain NJ11</strain>
    </source>
</reference>
<evidence type="ECO:0000313" key="2">
    <source>
        <dbReference type="EMBL" id="SLM49331.1"/>
    </source>
</evidence>
<dbReference type="KEGG" id="nja:NSJP_3164"/>
<dbReference type="GO" id="GO:0003677">
    <property type="term" value="F:DNA binding"/>
    <property type="evidence" value="ECO:0007669"/>
    <property type="project" value="InterPro"/>
</dbReference>
<dbReference type="RefSeq" id="WP_080887572.1">
    <property type="nucleotide sequence ID" value="NZ_LT828648.1"/>
</dbReference>
<accession>A0A1W1I8T0</accession>
<evidence type="ECO:0000259" key="1">
    <source>
        <dbReference type="Pfam" id="PF12728"/>
    </source>
</evidence>
<dbReference type="InterPro" id="IPR009061">
    <property type="entry name" value="DNA-bd_dom_put_sf"/>
</dbReference>
<dbReference type="NCBIfam" id="TIGR01764">
    <property type="entry name" value="excise"/>
    <property type="match status" value="1"/>
</dbReference>
<dbReference type="Proteomes" id="UP000192042">
    <property type="component" value="Chromosome I"/>
</dbReference>
<organism evidence="2 3">
    <name type="scientific">Nitrospira japonica</name>
    <dbReference type="NCBI Taxonomy" id="1325564"/>
    <lineage>
        <taxon>Bacteria</taxon>
        <taxon>Pseudomonadati</taxon>
        <taxon>Nitrospirota</taxon>
        <taxon>Nitrospiria</taxon>
        <taxon>Nitrospirales</taxon>
        <taxon>Nitrospiraceae</taxon>
        <taxon>Nitrospira</taxon>
    </lineage>
</organism>
<protein>
    <recommendedName>
        <fullName evidence="1">Helix-turn-helix domain-containing protein</fullName>
    </recommendedName>
</protein>
<feature type="domain" description="Helix-turn-helix" evidence="1">
    <location>
        <begin position="4"/>
        <end position="53"/>
    </location>
</feature>
<dbReference type="InterPro" id="IPR010093">
    <property type="entry name" value="SinI_DNA-bd"/>
</dbReference>
<dbReference type="EMBL" id="LT828648">
    <property type="protein sequence ID" value="SLM49331.1"/>
    <property type="molecule type" value="Genomic_DNA"/>
</dbReference>
<dbReference type="InterPro" id="IPR041657">
    <property type="entry name" value="HTH_17"/>
</dbReference>
<proteinExistence type="predicted"/>
<dbReference type="Pfam" id="PF12728">
    <property type="entry name" value="HTH_17"/>
    <property type="match status" value="1"/>
</dbReference>
<dbReference type="SUPFAM" id="SSF46955">
    <property type="entry name" value="Putative DNA-binding domain"/>
    <property type="match status" value="1"/>
</dbReference>
<dbReference type="OrthoDB" id="9805928at2"/>
<dbReference type="STRING" id="1325564.NSJP_3164"/>
<gene>
    <name evidence="2" type="ORF">NSJP_3164</name>
</gene>